<evidence type="ECO:0000256" key="1">
    <source>
        <dbReference type="ARBA" id="ARBA00023242"/>
    </source>
</evidence>
<evidence type="ECO:0008006" key="5">
    <source>
        <dbReference type="Google" id="ProtNLM"/>
    </source>
</evidence>
<feature type="region of interest" description="Disordered" evidence="2">
    <location>
        <begin position="25"/>
        <end position="51"/>
    </location>
</feature>
<dbReference type="InParanoid" id="A0A1J7IN21"/>
<dbReference type="InterPro" id="IPR021858">
    <property type="entry name" value="Fun_TF"/>
</dbReference>
<evidence type="ECO:0000313" key="4">
    <source>
        <dbReference type="Proteomes" id="UP000182658"/>
    </source>
</evidence>
<feature type="compositionally biased region" description="Pro residues" evidence="2">
    <location>
        <begin position="400"/>
        <end position="412"/>
    </location>
</feature>
<dbReference type="Pfam" id="PF11951">
    <property type="entry name" value="Fungal_trans_2"/>
    <property type="match status" value="1"/>
</dbReference>
<feature type="region of interest" description="Disordered" evidence="2">
    <location>
        <begin position="361"/>
        <end position="412"/>
    </location>
</feature>
<dbReference type="Proteomes" id="UP000182658">
    <property type="component" value="Unassembled WGS sequence"/>
</dbReference>
<reference evidence="3 4" key="1">
    <citation type="submission" date="2016-10" db="EMBL/GenBank/DDBJ databases">
        <title>Draft genome sequence of Coniochaeta ligniaria NRRL30616, a lignocellulolytic fungus for bioabatement of inhibitors in plant biomass hydrolysates.</title>
        <authorList>
            <consortium name="DOE Joint Genome Institute"/>
            <person name="Jimenez D.J."/>
            <person name="Hector R.E."/>
            <person name="Riley R."/>
            <person name="Sun H."/>
            <person name="Grigoriev I.V."/>
            <person name="Van Elsas J.D."/>
            <person name="Nichols N.N."/>
        </authorList>
    </citation>
    <scope>NUCLEOTIDE SEQUENCE [LARGE SCALE GENOMIC DNA]</scope>
    <source>
        <strain evidence="3 4">NRRL 30616</strain>
    </source>
</reference>
<dbReference type="STRING" id="1408157.A0A1J7IN21"/>
<accession>A0A1J7IN21</accession>
<feature type="compositionally biased region" description="Low complexity" evidence="2">
    <location>
        <begin position="361"/>
        <end position="371"/>
    </location>
</feature>
<evidence type="ECO:0000256" key="2">
    <source>
        <dbReference type="SAM" id="MobiDB-lite"/>
    </source>
</evidence>
<feature type="region of interest" description="Disordered" evidence="2">
    <location>
        <begin position="308"/>
        <end position="345"/>
    </location>
</feature>
<dbReference type="EMBL" id="KV875098">
    <property type="protein sequence ID" value="OIW28983.1"/>
    <property type="molecule type" value="Genomic_DNA"/>
</dbReference>
<evidence type="ECO:0000313" key="3">
    <source>
        <dbReference type="EMBL" id="OIW28983.1"/>
    </source>
</evidence>
<feature type="region of interest" description="Disordered" evidence="2">
    <location>
        <begin position="521"/>
        <end position="542"/>
    </location>
</feature>
<gene>
    <name evidence="3" type="ORF">CONLIGDRAFT_681911</name>
</gene>
<name>A0A1J7IN21_9PEZI</name>
<dbReference type="OrthoDB" id="415825at2759"/>
<proteinExistence type="predicted"/>
<dbReference type="AlphaFoldDB" id="A0A1J7IN21"/>
<organism evidence="3 4">
    <name type="scientific">Coniochaeta ligniaria NRRL 30616</name>
    <dbReference type="NCBI Taxonomy" id="1408157"/>
    <lineage>
        <taxon>Eukaryota</taxon>
        <taxon>Fungi</taxon>
        <taxon>Dikarya</taxon>
        <taxon>Ascomycota</taxon>
        <taxon>Pezizomycotina</taxon>
        <taxon>Sordariomycetes</taxon>
        <taxon>Sordariomycetidae</taxon>
        <taxon>Coniochaetales</taxon>
        <taxon>Coniochaetaceae</taxon>
        <taxon>Coniochaeta</taxon>
    </lineage>
</organism>
<dbReference type="PANTHER" id="PTHR37540">
    <property type="entry name" value="TRANSCRIPTION FACTOR (ACR-2), PUTATIVE-RELATED-RELATED"/>
    <property type="match status" value="1"/>
</dbReference>
<sequence length="542" mass="58871">MRLLQSPEVMRDSFLGDEWQPDSNMGPDSWFSLPNGQVAPDGSPWPATASPVQGQISLSTMGQTQQNPDLLKIFVRTLAPFAAALDGNAESSNTYIKYYVPLCVQTPLLTQTAMYTAACFLNETGHMDKTVTMAHKSQAISMLNENLWTDSSSNDETVAAHTQLILNEWYWGAGTDLGAHLRGLKEMVSARGGFRSLGLHGLIAKMAITADLSIALSYQVTPVLQSGRQIDVLENTQVPLRLALNTPLVSSLPRFADCAEALKLDPATAAILDDMRFLVSAVLALPDEPSQKELQKINTTSAWIHNRTSALPDYSPRRRPPTARSATTPAIIVTDIEASDATETDRSSVFARRGSWHSVHSTHSIASATSSDQAYSDHGQDDTLPRPHRRQTSHASSSSPDPPAPSSSPDPPDFLYQSVRLAALLYSRAIMERQPFSSVVEPSDFLQLWSTMWRVPLSTWKGVLGVFNWIIVGIAPAASESQRHGRFVKSMLANSLLQMGVDNWELARGVMEAGGRLQGWLGEGGERGRRGSSEGSGGSGGM</sequence>
<protein>
    <recommendedName>
        <fullName evidence="5">Transcription factor domain-containing protein</fullName>
    </recommendedName>
</protein>
<keyword evidence="1" id="KW-0539">Nucleus</keyword>
<keyword evidence="4" id="KW-1185">Reference proteome</keyword>
<dbReference type="PANTHER" id="PTHR37540:SF9">
    <property type="entry name" value="ZN(2)-C6 FUNGAL-TYPE DOMAIN-CONTAINING PROTEIN"/>
    <property type="match status" value="1"/>
</dbReference>